<dbReference type="Proteomes" id="UP000075714">
    <property type="component" value="Unassembled WGS sequence"/>
</dbReference>
<comment type="caution">
    <text evidence="1">The sequence shown here is derived from an EMBL/GenBank/DDBJ whole genome shotgun (WGS) entry which is preliminary data.</text>
</comment>
<reference evidence="2" key="1">
    <citation type="journal article" date="2016" name="Nat. Commun.">
        <title>The Gonium pectorale genome demonstrates co-option of cell cycle regulation during the evolution of multicellularity.</title>
        <authorList>
            <person name="Hanschen E.R."/>
            <person name="Marriage T.N."/>
            <person name="Ferris P.J."/>
            <person name="Hamaji T."/>
            <person name="Toyoda A."/>
            <person name="Fujiyama A."/>
            <person name="Neme R."/>
            <person name="Noguchi H."/>
            <person name="Minakuchi Y."/>
            <person name="Suzuki M."/>
            <person name="Kawai-Toyooka H."/>
            <person name="Smith D.R."/>
            <person name="Sparks H."/>
            <person name="Anderson J."/>
            <person name="Bakaric R."/>
            <person name="Luria V."/>
            <person name="Karger A."/>
            <person name="Kirschner M.W."/>
            <person name="Durand P.M."/>
            <person name="Michod R.E."/>
            <person name="Nozaki H."/>
            <person name="Olson B.J."/>
        </authorList>
    </citation>
    <scope>NUCLEOTIDE SEQUENCE [LARGE SCALE GENOMIC DNA]</scope>
    <source>
        <strain evidence="2">NIES-2863</strain>
    </source>
</reference>
<evidence type="ECO:0000313" key="1">
    <source>
        <dbReference type="EMBL" id="KXZ50925.1"/>
    </source>
</evidence>
<protein>
    <submittedName>
        <fullName evidence="1">Uncharacterized protein</fullName>
    </submittedName>
</protein>
<proteinExistence type="predicted"/>
<sequence length="95" mass="9938">MVIYFREEIYTFTTDLHKYPILTVAESLQVRKYLGSGWTFGSGQDAIPDIDPSKIPEMDAAAGAAAAAADLVGNVTSSVASVITGNATSNANPVS</sequence>
<dbReference type="OrthoDB" id="541787at2759"/>
<organism evidence="1 2">
    <name type="scientific">Gonium pectorale</name>
    <name type="common">Green alga</name>
    <dbReference type="NCBI Taxonomy" id="33097"/>
    <lineage>
        <taxon>Eukaryota</taxon>
        <taxon>Viridiplantae</taxon>
        <taxon>Chlorophyta</taxon>
        <taxon>core chlorophytes</taxon>
        <taxon>Chlorophyceae</taxon>
        <taxon>CS clade</taxon>
        <taxon>Chlamydomonadales</taxon>
        <taxon>Volvocaceae</taxon>
        <taxon>Gonium</taxon>
    </lineage>
</organism>
<accession>A0A150GME1</accession>
<evidence type="ECO:0000313" key="2">
    <source>
        <dbReference type="Proteomes" id="UP000075714"/>
    </source>
</evidence>
<gene>
    <name evidence="1" type="ORF">GPECTOR_14g171</name>
</gene>
<keyword evidence="2" id="KW-1185">Reference proteome</keyword>
<dbReference type="AlphaFoldDB" id="A0A150GME1"/>
<dbReference type="EMBL" id="LSYV01000015">
    <property type="protein sequence ID" value="KXZ50925.1"/>
    <property type="molecule type" value="Genomic_DNA"/>
</dbReference>
<name>A0A150GME1_GONPE</name>